<keyword evidence="10" id="KW-0408">Iron</keyword>
<evidence type="ECO:0000256" key="11">
    <source>
        <dbReference type="ARBA" id="ARBA00023014"/>
    </source>
</evidence>
<organism evidence="15 16">
    <name type="scientific">Neobacillus pocheonensis</name>
    <dbReference type="NCBI Taxonomy" id="363869"/>
    <lineage>
        <taxon>Bacteria</taxon>
        <taxon>Bacillati</taxon>
        <taxon>Bacillota</taxon>
        <taxon>Bacilli</taxon>
        <taxon>Bacillales</taxon>
        <taxon>Bacillaceae</taxon>
        <taxon>Neobacillus</taxon>
    </lineage>
</organism>
<evidence type="ECO:0000256" key="12">
    <source>
        <dbReference type="ARBA" id="ARBA00023136"/>
    </source>
</evidence>
<comment type="caution">
    <text evidence="15">The sequence shown here is derived from an EMBL/GenBank/DDBJ whole genome shotgun (WGS) entry which is preliminary data.</text>
</comment>
<gene>
    <name evidence="15" type="ORF">NDK43_08435</name>
</gene>
<comment type="subcellular location">
    <subcellularLocation>
        <location evidence="2">Cell membrane</location>
    </subcellularLocation>
</comment>
<evidence type="ECO:0000256" key="7">
    <source>
        <dbReference type="ARBA" id="ARBA00022723"/>
    </source>
</evidence>
<dbReference type="Pfam" id="PF14720">
    <property type="entry name" value="NiFe_hyd_SSU_C"/>
    <property type="match status" value="1"/>
</dbReference>
<sequence>MPQYNWLETINVTEEMLEKADNRLPVIWISALDCTGCKEAFTRSFEPTALDTLLNFISLEYSKLLSVAGGFQVEEHKESIFEKYKGEFVLAVEGGIPGSDEFLMIADKSVSEEIIEASKNAKAVIAFGNCSAWGGIPAAGSNPTNSVDLRTFIPDDVPVALVPGCPPIPEVIVGTLLHIQFHGGLPELDKKLRPKVFYQATVHMTCHRKAFFDQKLFAESYDDEGARKGYCLFKLGCKGPTAFNSCESLGIDRCIAAGFTCISCSEKGFWDKGTFCGKRKM</sequence>
<comment type="similarity">
    <text evidence="3">Belongs to the [NiFe]/[NiFeSe] hydrogenase small subunit family.</text>
</comment>
<evidence type="ECO:0000256" key="3">
    <source>
        <dbReference type="ARBA" id="ARBA00006605"/>
    </source>
</evidence>
<dbReference type="NCBIfam" id="TIGR00391">
    <property type="entry name" value="hydA"/>
    <property type="match status" value="1"/>
</dbReference>
<evidence type="ECO:0000256" key="5">
    <source>
        <dbReference type="ARBA" id="ARBA00022475"/>
    </source>
</evidence>
<evidence type="ECO:0000313" key="16">
    <source>
        <dbReference type="Proteomes" id="UP001523262"/>
    </source>
</evidence>
<protein>
    <submittedName>
        <fullName evidence="15">Hydrogenase small subunit</fullName>
    </submittedName>
</protein>
<feature type="domain" description="Cytochrome-c3 hydrogenase C-terminal" evidence="14">
    <location>
        <begin position="198"/>
        <end position="273"/>
    </location>
</feature>
<dbReference type="EMBL" id="JAMQCR010000001">
    <property type="protein sequence ID" value="MCM2532411.1"/>
    <property type="molecule type" value="Genomic_DNA"/>
</dbReference>
<keyword evidence="16" id="KW-1185">Reference proteome</keyword>
<dbReference type="InterPro" id="IPR027394">
    <property type="entry name" value="Cytochrome-c3_hydrogenase_C"/>
</dbReference>
<evidence type="ECO:0000256" key="8">
    <source>
        <dbReference type="ARBA" id="ARBA00022729"/>
    </source>
</evidence>
<evidence type="ECO:0000259" key="14">
    <source>
        <dbReference type="Pfam" id="PF14720"/>
    </source>
</evidence>
<evidence type="ECO:0000313" key="15">
    <source>
        <dbReference type="EMBL" id="MCM2532411.1"/>
    </source>
</evidence>
<evidence type="ECO:0000256" key="9">
    <source>
        <dbReference type="ARBA" id="ARBA00023002"/>
    </source>
</evidence>
<keyword evidence="9" id="KW-0560">Oxidoreductase</keyword>
<dbReference type="Gene3D" id="3.40.50.700">
    <property type="entry name" value="NADH:ubiquinone oxidoreductase-like, 20kDa subunit"/>
    <property type="match status" value="1"/>
</dbReference>
<dbReference type="Gene3D" id="4.10.480.10">
    <property type="entry name" value="Cytochrome-c3 hydrogenase, C-terminal domain"/>
    <property type="match status" value="1"/>
</dbReference>
<dbReference type="InterPro" id="IPR037024">
    <property type="entry name" value="NiFe_Hase_small_N_sf"/>
</dbReference>
<dbReference type="PRINTS" id="PR00614">
    <property type="entry name" value="NIHGNASESMLL"/>
</dbReference>
<accession>A0ABT0W7W0</accession>
<evidence type="ECO:0000256" key="6">
    <source>
        <dbReference type="ARBA" id="ARBA00022485"/>
    </source>
</evidence>
<evidence type="ECO:0000256" key="2">
    <source>
        <dbReference type="ARBA" id="ARBA00004236"/>
    </source>
</evidence>
<keyword evidence="11" id="KW-0411">Iron-sulfur</keyword>
<keyword evidence="8" id="KW-0732">Signal</keyword>
<dbReference type="PIRSF" id="PIRSF000310">
    <property type="entry name" value="NiFe_hyd_ssu"/>
    <property type="match status" value="1"/>
</dbReference>
<keyword evidence="12" id="KW-0472">Membrane</keyword>
<dbReference type="InterPro" id="IPR037148">
    <property type="entry name" value="NiFe-Hase_small_C_sf"/>
</dbReference>
<proteinExistence type="inferred from homology"/>
<dbReference type="PANTHER" id="PTHR30013:SF6">
    <property type="entry name" value="HYDROGENASE-1 SMALL CHAIN"/>
    <property type="match status" value="1"/>
</dbReference>
<name>A0ABT0W7W0_9BACI</name>
<dbReference type="PANTHER" id="PTHR30013">
    <property type="entry name" value="NIFE / NIFESE HYDROGENASE SMALL SUBUNIT FAMILY MEMBER"/>
    <property type="match status" value="1"/>
</dbReference>
<keyword evidence="7" id="KW-0479">Metal-binding</keyword>
<dbReference type="InterPro" id="IPR006137">
    <property type="entry name" value="NADH_UbQ_OxRdtase-like_20kDa"/>
</dbReference>
<evidence type="ECO:0000256" key="4">
    <source>
        <dbReference type="ARBA" id="ARBA00011771"/>
    </source>
</evidence>
<feature type="domain" description="NADH:ubiquinone oxidoreductase-like 20kDa subunit" evidence="13">
    <location>
        <begin position="34"/>
        <end position="179"/>
    </location>
</feature>
<evidence type="ECO:0000256" key="1">
    <source>
        <dbReference type="ARBA" id="ARBA00001966"/>
    </source>
</evidence>
<dbReference type="Pfam" id="PF01058">
    <property type="entry name" value="Oxidored_q6"/>
    <property type="match status" value="1"/>
</dbReference>
<comment type="subunit">
    <text evidence="4">Heterodimer of a large and a small subunit.</text>
</comment>
<dbReference type="Proteomes" id="UP001523262">
    <property type="component" value="Unassembled WGS sequence"/>
</dbReference>
<dbReference type="SUPFAM" id="SSF56770">
    <property type="entry name" value="HydA/Nqo6-like"/>
    <property type="match status" value="1"/>
</dbReference>
<evidence type="ECO:0000256" key="10">
    <source>
        <dbReference type="ARBA" id="ARBA00023004"/>
    </source>
</evidence>
<evidence type="ECO:0000259" key="13">
    <source>
        <dbReference type="Pfam" id="PF01058"/>
    </source>
</evidence>
<keyword evidence="6" id="KW-0004">4Fe-4S</keyword>
<dbReference type="InterPro" id="IPR001821">
    <property type="entry name" value="NiFe_hydrogenase_ssu"/>
</dbReference>
<comment type="cofactor">
    <cofactor evidence="1">
        <name>[4Fe-4S] cluster</name>
        <dbReference type="ChEBI" id="CHEBI:49883"/>
    </cofactor>
</comment>
<reference evidence="15 16" key="1">
    <citation type="submission" date="2022-06" db="EMBL/GenBank/DDBJ databases">
        <authorList>
            <person name="Jeon C.O."/>
        </authorList>
    </citation>
    <scope>NUCLEOTIDE SEQUENCE [LARGE SCALE GENOMIC DNA]</scope>
    <source>
        <strain evidence="15 16">KCTC 13943</strain>
    </source>
</reference>
<keyword evidence="5" id="KW-1003">Cell membrane</keyword>